<name>A0ABR2HTM5_9PEZI</name>
<reference evidence="1 2" key="1">
    <citation type="journal article" date="2024" name="IMA Fungus">
        <title>Apiospora arundinis, a panoply of carbohydrate-active enzymes and secondary metabolites.</title>
        <authorList>
            <person name="Sorensen T."/>
            <person name="Petersen C."/>
            <person name="Muurmann A.T."/>
            <person name="Christiansen J.V."/>
            <person name="Brundto M.L."/>
            <person name="Overgaard C.K."/>
            <person name="Boysen A.T."/>
            <person name="Wollenberg R.D."/>
            <person name="Larsen T.O."/>
            <person name="Sorensen J.L."/>
            <person name="Nielsen K.L."/>
            <person name="Sondergaard T.E."/>
        </authorList>
    </citation>
    <scope>NUCLEOTIDE SEQUENCE [LARGE SCALE GENOMIC DNA]</scope>
    <source>
        <strain evidence="1 2">AAU 773</strain>
    </source>
</reference>
<comment type="caution">
    <text evidence="1">The sequence shown here is derived from an EMBL/GenBank/DDBJ whole genome shotgun (WGS) entry which is preliminary data.</text>
</comment>
<accession>A0ABR2HTM5</accession>
<evidence type="ECO:0000313" key="2">
    <source>
        <dbReference type="Proteomes" id="UP001390339"/>
    </source>
</evidence>
<protein>
    <submittedName>
        <fullName evidence="1">Uncharacterized protein</fullName>
    </submittedName>
</protein>
<sequence>MATHTITIAERERLREEWPILDDADAKNLSGVHTALATIRHIYSFLVEVPKFKDEPTPVLKAARMLFDKQNPLEHSEALFLKKIAVAEMLVAQDADTPAIDILNSRFLTGHLWSRDVFHLWKLDDVGRPIGPDQSRVWQDAGKSTPERMAEESLLEYNGEMTLADFVNTRFGICEDPSTNWEWLRLASFQTFLRVHYRPAQGTHRSFRELRDFTLEAQVMEFPNPSSHDGEVALVEQRYTIIAAIRLREHGSSEPDIIRTYDANGLYLQPPKDAMSIIDYTSRMGEDDHEWLLFYAKSCTLGDTSRPWEDYFKEFIPQTPQLSHNSRRLKSGWMGSVGPTAPYMTPVDAKRVPHSALAPPEAEASQIPVVPSSAEIGQVGDGPTSRCANCGKCQIRTDREVYSLFKQYLESKRSCNHPVDGLLEKIPPWTRGYALRVLNDPGKLEFLQDFNDGKNPHKPVESDTNITVESILAAPPPASYSHWAVWKKANKGKGSNH</sequence>
<dbReference type="Proteomes" id="UP001390339">
    <property type="component" value="Unassembled WGS sequence"/>
</dbReference>
<gene>
    <name evidence="1" type="ORF">PGQ11_014654</name>
</gene>
<dbReference type="EMBL" id="JAPCWZ010000009">
    <property type="protein sequence ID" value="KAK8852175.1"/>
    <property type="molecule type" value="Genomic_DNA"/>
</dbReference>
<organism evidence="1 2">
    <name type="scientific">Apiospora arundinis</name>
    <dbReference type="NCBI Taxonomy" id="335852"/>
    <lineage>
        <taxon>Eukaryota</taxon>
        <taxon>Fungi</taxon>
        <taxon>Dikarya</taxon>
        <taxon>Ascomycota</taxon>
        <taxon>Pezizomycotina</taxon>
        <taxon>Sordariomycetes</taxon>
        <taxon>Xylariomycetidae</taxon>
        <taxon>Amphisphaeriales</taxon>
        <taxon>Apiosporaceae</taxon>
        <taxon>Apiospora</taxon>
    </lineage>
</organism>
<evidence type="ECO:0000313" key="1">
    <source>
        <dbReference type="EMBL" id="KAK8852175.1"/>
    </source>
</evidence>
<keyword evidence="2" id="KW-1185">Reference proteome</keyword>
<proteinExistence type="predicted"/>